<keyword evidence="1" id="KW-0805">Transcription regulation</keyword>
<dbReference type="CDD" id="cd07377">
    <property type="entry name" value="WHTH_GntR"/>
    <property type="match status" value="1"/>
</dbReference>
<dbReference type="SUPFAM" id="SSF48008">
    <property type="entry name" value="GntR ligand-binding domain-like"/>
    <property type="match status" value="1"/>
</dbReference>
<sequence length="215" mass="23833">MRTQILENRMAPGERIGIDAVARDLGVSQTPVREAIRQLEGDRLVVRVPGKGYQTTPLLDLDGLRDLFEFRLLVEVWAARSVAVNRLSNPGPVLGDELGRFRALQGDAVDVPRELVTHDTRFHGFILKAVGNAVIRDAHQQTHTHLHTFRLYSADADGSLTLAEHDAIQAAIETCDPDAAEHAMRTHLTNAYARFAAAFDTTMPALREQAPHQVY</sequence>
<dbReference type="InterPro" id="IPR036390">
    <property type="entry name" value="WH_DNA-bd_sf"/>
</dbReference>
<organism evidence="5 6">
    <name type="scientific">Candidatus Ruania gallistercoris</name>
    <dbReference type="NCBI Taxonomy" id="2838746"/>
    <lineage>
        <taxon>Bacteria</taxon>
        <taxon>Bacillati</taxon>
        <taxon>Actinomycetota</taxon>
        <taxon>Actinomycetes</taxon>
        <taxon>Micrococcales</taxon>
        <taxon>Ruaniaceae</taxon>
        <taxon>Ruania</taxon>
    </lineage>
</organism>
<dbReference type="Gene3D" id="1.20.120.530">
    <property type="entry name" value="GntR ligand-binding domain-like"/>
    <property type="match status" value="1"/>
</dbReference>
<reference evidence="5" key="1">
    <citation type="journal article" date="2021" name="PeerJ">
        <title>Extensive microbial diversity within the chicken gut microbiome revealed by metagenomics and culture.</title>
        <authorList>
            <person name="Gilroy R."/>
            <person name="Ravi A."/>
            <person name="Getino M."/>
            <person name="Pursley I."/>
            <person name="Horton D.L."/>
            <person name="Alikhan N.F."/>
            <person name="Baker D."/>
            <person name="Gharbi K."/>
            <person name="Hall N."/>
            <person name="Watson M."/>
            <person name="Adriaenssens E.M."/>
            <person name="Foster-Nyarko E."/>
            <person name="Jarju S."/>
            <person name="Secka A."/>
            <person name="Antonio M."/>
            <person name="Oren A."/>
            <person name="Chaudhuri R.R."/>
            <person name="La Ragione R."/>
            <person name="Hildebrand F."/>
            <person name="Pallen M.J."/>
        </authorList>
    </citation>
    <scope>NUCLEOTIDE SEQUENCE</scope>
    <source>
        <strain evidence="5">ChiGjej4B4-7305</strain>
    </source>
</reference>
<dbReference type="Pfam" id="PF00392">
    <property type="entry name" value="GntR"/>
    <property type="match status" value="1"/>
</dbReference>
<dbReference type="InterPro" id="IPR036388">
    <property type="entry name" value="WH-like_DNA-bd_sf"/>
</dbReference>
<dbReference type="PANTHER" id="PTHR43537:SF5">
    <property type="entry name" value="UXU OPERON TRANSCRIPTIONAL REGULATOR"/>
    <property type="match status" value="1"/>
</dbReference>
<dbReference type="AlphaFoldDB" id="A0A9D2EG43"/>
<protein>
    <submittedName>
        <fullName evidence="5">GntR family transcriptional regulator</fullName>
    </submittedName>
</protein>
<dbReference type="GO" id="GO:0003700">
    <property type="term" value="F:DNA-binding transcription factor activity"/>
    <property type="evidence" value="ECO:0007669"/>
    <property type="project" value="InterPro"/>
</dbReference>
<dbReference type="SMART" id="SM00895">
    <property type="entry name" value="FCD"/>
    <property type="match status" value="1"/>
</dbReference>
<dbReference type="PROSITE" id="PS50949">
    <property type="entry name" value="HTH_GNTR"/>
    <property type="match status" value="1"/>
</dbReference>
<accession>A0A9D2EG43</accession>
<dbReference type="EMBL" id="DXBY01000238">
    <property type="protein sequence ID" value="HIZ36837.1"/>
    <property type="molecule type" value="Genomic_DNA"/>
</dbReference>
<keyword evidence="3" id="KW-0804">Transcription</keyword>
<dbReference type="SUPFAM" id="SSF46785">
    <property type="entry name" value="Winged helix' DNA-binding domain"/>
    <property type="match status" value="1"/>
</dbReference>
<evidence type="ECO:0000313" key="5">
    <source>
        <dbReference type="EMBL" id="HIZ36837.1"/>
    </source>
</evidence>
<evidence type="ECO:0000256" key="3">
    <source>
        <dbReference type="ARBA" id="ARBA00023163"/>
    </source>
</evidence>
<dbReference type="PANTHER" id="PTHR43537">
    <property type="entry name" value="TRANSCRIPTIONAL REGULATOR, GNTR FAMILY"/>
    <property type="match status" value="1"/>
</dbReference>
<dbReference type="Gene3D" id="1.10.10.10">
    <property type="entry name" value="Winged helix-like DNA-binding domain superfamily/Winged helix DNA-binding domain"/>
    <property type="match status" value="1"/>
</dbReference>
<dbReference type="InterPro" id="IPR011711">
    <property type="entry name" value="GntR_C"/>
</dbReference>
<reference evidence="5" key="2">
    <citation type="submission" date="2021-04" db="EMBL/GenBank/DDBJ databases">
        <authorList>
            <person name="Gilroy R."/>
        </authorList>
    </citation>
    <scope>NUCLEOTIDE SEQUENCE</scope>
    <source>
        <strain evidence="5">ChiGjej4B4-7305</strain>
    </source>
</reference>
<dbReference type="GO" id="GO:0003677">
    <property type="term" value="F:DNA binding"/>
    <property type="evidence" value="ECO:0007669"/>
    <property type="project" value="UniProtKB-KW"/>
</dbReference>
<dbReference type="InterPro" id="IPR008920">
    <property type="entry name" value="TF_FadR/GntR_C"/>
</dbReference>
<evidence type="ECO:0000313" key="6">
    <source>
        <dbReference type="Proteomes" id="UP000824037"/>
    </source>
</evidence>
<evidence type="ECO:0000256" key="2">
    <source>
        <dbReference type="ARBA" id="ARBA00023125"/>
    </source>
</evidence>
<dbReference type="InterPro" id="IPR000524">
    <property type="entry name" value="Tscrpt_reg_HTH_GntR"/>
</dbReference>
<evidence type="ECO:0000256" key="1">
    <source>
        <dbReference type="ARBA" id="ARBA00023015"/>
    </source>
</evidence>
<comment type="caution">
    <text evidence="5">The sequence shown here is derived from an EMBL/GenBank/DDBJ whole genome shotgun (WGS) entry which is preliminary data.</text>
</comment>
<name>A0A9D2EG43_9MICO</name>
<dbReference type="Proteomes" id="UP000824037">
    <property type="component" value="Unassembled WGS sequence"/>
</dbReference>
<dbReference type="SMART" id="SM00345">
    <property type="entry name" value="HTH_GNTR"/>
    <property type="match status" value="1"/>
</dbReference>
<keyword evidence="2" id="KW-0238">DNA-binding</keyword>
<dbReference type="Pfam" id="PF07729">
    <property type="entry name" value="FCD"/>
    <property type="match status" value="1"/>
</dbReference>
<evidence type="ECO:0000259" key="4">
    <source>
        <dbReference type="PROSITE" id="PS50949"/>
    </source>
</evidence>
<feature type="domain" description="HTH gntR-type" evidence="4">
    <location>
        <begin position="1"/>
        <end position="58"/>
    </location>
</feature>
<proteinExistence type="predicted"/>
<gene>
    <name evidence="5" type="ORF">H9815_13770</name>
</gene>